<organism evidence="2 3">
    <name type="scientific">Rhodnius prolixus</name>
    <name type="common">Triatomid bug</name>
    <dbReference type="NCBI Taxonomy" id="13249"/>
    <lineage>
        <taxon>Eukaryota</taxon>
        <taxon>Metazoa</taxon>
        <taxon>Ecdysozoa</taxon>
        <taxon>Arthropoda</taxon>
        <taxon>Hexapoda</taxon>
        <taxon>Insecta</taxon>
        <taxon>Pterygota</taxon>
        <taxon>Neoptera</taxon>
        <taxon>Paraneoptera</taxon>
        <taxon>Hemiptera</taxon>
        <taxon>Heteroptera</taxon>
        <taxon>Panheteroptera</taxon>
        <taxon>Cimicomorpha</taxon>
        <taxon>Reduviidae</taxon>
        <taxon>Triatominae</taxon>
        <taxon>Rhodnius</taxon>
    </lineage>
</organism>
<feature type="region of interest" description="Disordered" evidence="1">
    <location>
        <begin position="154"/>
        <end position="174"/>
    </location>
</feature>
<name>T1I834_RHOPR</name>
<sequence length="193" mass="21663">MDLYRLLKDELAYELVIRGISGEGTVPDLRKRLVKALQSKVPPSGRLFSTLPAIQEVAVCCRKVEAIKEQTEVIAEDDPNELKRLNTRLLHVKLRLERITELDGDELQKQEAMKEEVGRLLRDVKELQVKSEGQIPPMPSLSKVGTLTTSAIPTEVDASYHPTPSQSTREPSGCRDLKLDQWGLKYTADVTIC</sequence>
<dbReference type="EnsemblMetazoa" id="RPRC012456-RA">
    <property type="protein sequence ID" value="RPRC012456-PA"/>
    <property type="gene ID" value="RPRC012456"/>
</dbReference>
<dbReference type="HOGENOM" id="CLU_1410439_0_0_1"/>
<evidence type="ECO:0000313" key="3">
    <source>
        <dbReference type="Proteomes" id="UP000015103"/>
    </source>
</evidence>
<dbReference type="InParanoid" id="T1I834"/>
<evidence type="ECO:0000256" key="1">
    <source>
        <dbReference type="SAM" id="MobiDB-lite"/>
    </source>
</evidence>
<dbReference type="Proteomes" id="UP000015103">
    <property type="component" value="Unassembled WGS sequence"/>
</dbReference>
<protein>
    <submittedName>
        <fullName evidence="2">Uncharacterized protein</fullName>
    </submittedName>
</protein>
<dbReference type="AlphaFoldDB" id="T1I834"/>
<dbReference type="EMBL" id="ACPB03012728">
    <property type="status" value="NOT_ANNOTATED_CDS"/>
    <property type="molecule type" value="Genomic_DNA"/>
</dbReference>
<keyword evidence="3" id="KW-1185">Reference proteome</keyword>
<evidence type="ECO:0000313" key="2">
    <source>
        <dbReference type="EnsemblMetazoa" id="RPRC012456-PA"/>
    </source>
</evidence>
<accession>T1I834</accession>
<proteinExistence type="predicted"/>
<reference evidence="2" key="1">
    <citation type="submission" date="2015-05" db="UniProtKB">
        <authorList>
            <consortium name="EnsemblMetazoa"/>
        </authorList>
    </citation>
    <scope>IDENTIFICATION</scope>
</reference>
<dbReference type="VEuPathDB" id="VectorBase:RPRC012456"/>